<reference evidence="2" key="1">
    <citation type="submission" date="2022-06" db="EMBL/GenBank/DDBJ databases">
        <title>Sequencing the genomes of 1000 actinobacteria strains.</title>
        <authorList>
            <person name="Klenk H.-P."/>
        </authorList>
    </citation>
    <scope>NUCLEOTIDE SEQUENCE</scope>
    <source>
        <strain evidence="2">DSM 46694</strain>
    </source>
</reference>
<accession>A0A9X2GDQ3</accession>
<protein>
    <submittedName>
        <fullName evidence="2">Uncharacterized protein</fullName>
    </submittedName>
</protein>
<evidence type="ECO:0000313" key="2">
    <source>
        <dbReference type="EMBL" id="MCP2355519.1"/>
    </source>
</evidence>
<keyword evidence="3" id="KW-1185">Reference proteome</keyword>
<comment type="caution">
    <text evidence="2">The sequence shown here is derived from an EMBL/GenBank/DDBJ whole genome shotgun (WGS) entry which is preliminary data.</text>
</comment>
<proteinExistence type="predicted"/>
<keyword evidence="1" id="KW-0472">Membrane</keyword>
<organism evidence="2 3">
    <name type="scientific">Nonomuraea thailandensis</name>
    <dbReference type="NCBI Taxonomy" id="1188745"/>
    <lineage>
        <taxon>Bacteria</taxon>
        <taxon>Bacillati</taxon>
        <taxon>Actinomycetota</taxon>
        <taxon>Actinomycetes</taxon>
        <taxon>Streptosporangiales</taxon>
        <taxon>Streptosporangiaceae</taxon>
        <taxon>Nonomuraea</taxon>
    </lineage>
</organism>
<dbReference type="Proteomes" id="UP001139648">
    <property type="component" value="Unassembled WGS sequence"/>
</dbReference>
<dbReference type="RefSeq" id="WP_253742189.1">
    <property type="nucleotide sequence ID" value="NZ_BAABKA010000036.1"/>
</dbReference>
<feature type="transmembrane region" description="Helical" evidence="1">
    <location>
        <begin position="34"/>
        <end position="53"/>
    </location>
</feature>
<name>A0A9X2GDQ3_9ACTN</name>
<keyword evidence="1" id="KW-1133">Transmembrane helix</keyword>
<dbReference type="EMBL" id="JAMZEB010000002">
    <property type="protein sequence ID" value="MCP2355519.1"/>
    <property type="molecule type" value="Genomic_DNA"/>
</dbReference>
<keyword evidence="1" id="KW-0812">Transmembrane</keyword>
<evidence type="ECO:0000313" key="3">
    <source>
        <dbReference type="Proteomes" id="UP001139648"/>
    </source>
</evidence>
<gene>
    <name evidence="2" type="ORF">HD597_002539</name>
</gene>
<evidence type="ECO:0000256" key="1">
    <source>
        <dbReference type="SAM" id="Phobius"/>
    </source>
</evidence>
<dbReference type="AlphaFoldDB" id="A0A9X2GDQ3"/>
<sequence length="126" mass="13353">MIARRHTRALLTAAVAAALGVVINVATDLGDNVWAWASVLALTLVSGTVAAAVEGRPAGGGRTVVIRTGGWRSWLSGTRQRTEIEGIVLVIEVETRPDGSRLKRTTVYSEEVAMKLTGLGERETEG</sequence>